<dbReference type="AlphaFoldDB" id="A0AA40GEP7"/>
<dbReference type="Proteomes" id="UP001177670">
    <property type="component" value="Unassembled WGS sequence"/>
</dbReference>
<evidence type="ECO:0000313" key="2">
    <source>
        <dbReference type="Proteomes" id="UP001177670"/>
    </source>
</evidence>
<name>A0AA40GEP7_9HYME</name>
<keyword evidence="2" id="KW-1185">Reference proteome</keyword>
<dbReference type="EMBL" id="JAHYIQ010000001">
    <property type="protein sequence ID" value="KAK1136481.1"/>
    <property type="molecule type" value="Genomic_DNA"/>
</dbReference>
<gene>
    <name evidence="1" type="ORF">K0M31_001031</name>
</gene>
<comment type="caution">
    <text evidence="1">The sequence shown here is derived from an EMBL/GenBank/DDBJ whole genome shotgun (WGS) entry which is preliminary data.</text>
</comment>
<organism evidence="1 2">
    <name type="scientific">Melipona bicolor</name>
    <dbReference type="NCBI Taxonomy" id="60889"/>
    <lineage>
        <taxon>Eukaryota</taxon>
        <taxon>Metazoa</taxon>
        <taxon>Ecdysozoa</taxon>
        <taxon>Arthropoda</taxon>
        <taxon>Hexapoda</taxon>
        <taxon>Insecta</taxon>
        <taxon>Pterygota</taxon>
        <taxon>Neoptera</taxon>
        <taxon>Endopterygota</taxon>
        <taxon>Hymenoptera</taxon>
        <taxon>Apocrita</taxon>
        <taxon>Aculeata</taxon>
        <taxon>Apoidea</taxon>
        <taxon>Anthophila</taxon>
        <taxon>Apidae</taxon>
        <taxon>Melipona</taxon>
    </lineage>
</organism>
<protein>
    <submittedName>
        <fullName evidence="1">Uncharacterized protein</fullName>
    </submittedName>
</protein>
<accession>A0AA40GEP7</accession>
<evidence type="ECO:0000313" key="1">
    <source>
        <dbReference type="EMBL" id="KAK1136481.1"/>
    </source>
</evidence>
<sequence>MAKLDNVSVSISRLDNVSCSTRQFLTNENISKDHLSAETRTSFSAVASAVKVETTEILINLAGHNFEDCLGTLATSTLGNKVVDSPNSFEREERYGGRGVLHRDARDHCPY</sequence>
<reference evidence="1" key="1">
    <citation type="submission" date="2021-10" db="EMBL/GenBank/DDBJ databases">
        <title>Melipona bicolor Genome sequencing and assembly.</title>
        <authorList>
            <person name="Araujo N.S."/>
            <person name="Arias M.C."/>
        </authorList>
    </citation>
    <scope>NUCLEOTIDE SEQUENCE</scope>
    <source>
        <strain evidence="1">USP_2M_L1-L4_2017</strain>
        <tissue evidence="1">Whole body</tissue>
    </source>
</reference>
<proteinExistence type="predicted"/>